<organism evidence="1 2">
    <name type="scientific">Linderina pennispora</name>
    <dbReference type="NCBI Taxonomy" id="61395"/>
    <lineage>
        <taxon>Eukaryota</taxon>
        <taxon>Fungi</taxon>
        <taxon>Fungi incertae sedis</taxon>
        <taxon>Zoopagomycota</taxon>
        <taxon>Kickxellomycotina</taxon>
        <taxon>Kickxellomycetes</taxon>
        <taxon>Kickxellales</taxon>
        <taxon>Kickxellaceae</taxon>
        <taxon>Linderina</taxon>
    </lineage>
</organism>
<reference evidence="1 2" key="1">
    <citation type="submission" date="2016-07" db="EMBL/GenBank/DDBJ databases">
        <title>Pervasive Adenine N6-methylation of Active Genes in Fungi.</title>
        <authorList>
            <consortium name="DOE Joint Genome Institute"/>
            <person name="Mondo S.J."/>
            <person name="Dannebaum R.O."/>
            <person name="Kuo R.C."/>
            <person name="Labutti K."/>
            <person name="Haridas S."/>
            <person name="Kuo A."/>
            <person name="Salamov A."/>
            <person name="Ahrendt S.R."/>
            <person name="Lipzen A."/>
            <person name="Sullivan W."/>
            <person name="Andreopoulos W.B."/>
            <person name="Clum A."/>
            <person name="Lindquist E."/>
            <person name="Daum C."/>
            <person name="Ramamoorthy G.K."/>
            <person name="Gryganskyi A."/>
            <person name="Culley D."/>
            <person name="Magnuson J.K."/>
            <person name="James T.Y."/>
            <person name="O'Malley M.A."/>
            <person name="Stajich J.E."/>
            <person name="Spatafora J.W."/>
            <person name="Visel A."/>
            <person name="Grigoriev I.V."/>
        </authorList>
    </citation>
    <scope>NUCLEOTIDE SEQUENCE [LARGE SCALE GENOMIC DNA]</scope>
    <source>
        <strain evidence="1 2">ATCC 12442</strain>
    </source>
</reference>
<accession>A0A1Y1WLB0</accession>
<gene>
    <name evidence="1" type="ORF">DL89DRAFT_14327</name>
</gene>
<dbReference type="Proteomes" id="UP000193922">
    <property type="component" value="Unassembled WGS sequence"/>
</dbReference>
<name>A0A1Y1WLB0_9FUNG</name>
<evidence type="ECO:0000313" key="2">
    <source>
        <dbReference type="Proteomes" id="UP000193922"/>
    </source>
</evidence>
<sequence length="310" mass="33993">MPRKCGESSMACRNGNGESAIWKYGAGATADPLSVILGNCMAGWSSARGSTAATAYRSGWLHAFGLGRRQFIAVFLLRRQDLIVIAVDDINAKRPPELLDPEHVKRHFQILQLLHVIRARQHSGGLSAKVRNQMLLMHARRPGHMLGEKRLLVVRDIQRNGLLHESADRGEEHALVAAECAAGGRSLAVPLVELHSSLPVWLQLAVHLAVHEKVAHDARWCPESPVCPSLHLGFLLIEHHNSAVVDLRLFDFSEPTSDAWQDVSPTCFKDGQRVACAGNLQPGNCDTRTLPADDHIGHVARHVGVWGPMV</sequence>
<protein>
    <submittedName>
        <fullName evidence="1">Uncharacterized protein</fullName>
    </submittedName>
</protein>
<comment type="caution">
    <text evidence="1">The sequence shown here is derived from an EMBL/GenBank/DDBJ whole genome shotgun (WGS) entry which is preliminary data.</text>
</comment>
<keyword evidence="2" id="KW-1185">Reference proteome</keyword>
<dbReference type="RefSeq" id="XP_040747561.1">
    <property type="nucleotide sequence ID" value="XM_040883463.1"/>
</dbReference>
<evidence type="ECO:0000313" key="1">
    <source>
        <dbReference type="EMBL" id="ORX74350.1"/>
    </source>
</evidence>
<dbReference type="EMBL" id="MCFD01000001">
    <property type="protein sequence ID" value="ORX74350.1"/>
    <property type="molecule type" value="Genomic_DNA"/>
</dbReference>
<dbReference type="AlphaFoldDB" id="A0A1Y1WLB0"/>
<proteinExistence type="predicted"/>
<dbReference type="GeneID" id="63800111"/>